<dbReference type="EMBL" id="FZNY01000012">
    <property type="protein sequence ID" value="SNS36609.1"/>
    <property type="molecule type" value="Genomic_DNA"/>
</dbReference>
<feature type="domain" description="Gliding motility-associated protein GldM C-terminal" evidence="3">
    <location>
        <begin position="31"/>
        <end position="116"/>
    </location>
</feature>
<dbReference type="InterPro" id="IPR022719">
    <property type="entry name" value="Motility-assoc_prot_GldM_C"/>
</dbReference>
<dbReference type="Pfam" id="PF12080">
    <property type="entry name" value="GldM_4th"/>
    <property type="match status" value="1"/>
</dbReference>
<organism evidence="4 5">
    <name type="scientific">Dokdonia pacifica</name>
    <dbReference type="NCBI Taxonomy" id="1627892"/>
    <lineage>
        <taxon>Bacteria</taxon>
        <taxon>Pseudomonadati</taxon>
        <taxon>Bacteroidota</taxon>
        <taxon>Flavobacteriia</taxon>
        <taxon>Flavobacteriales</taxon>
        <taxon>Flavobacteriaceae</taxon>
        <taxon>Dokdonia</taxon>
    </lineage>
</organism>
<accession>A0A239DWI0</accession>
<feature type="chain" id="PRO_5012353640" description="Gliding motility-associated protein GldM C-terminal domain-containing protein" evidence="2">
    <location>
        <begin position="23"/>
        <end position="120"/>
    </location>
</feature>
<dbReference type="Proteomes" id="UP000198379">
    <property type="component" value="Unassembled WGS sequence"/>
</dbReference>
<feature type="signal peptide" evidence="2">
    <location>
        <begin position="1"/>
        <end position="22"/>
    </location>
</feature>
<name>A0A239DWI0_9FLAO</name>
<dbReference type="RefSeq" id="WP_089373942.1">
    <property type="nucleotide sequence ID" value="NZ_BMEP01000011.1"/>
</dbReference>
<dbReference type="AlphaFoldDB" id="A0A239DWI0"/>
<evidence type="ECO:0000313" key="5">
    <source>
        <dbReference type="Proteomes" id="UP000198379"/>
    </source>
</evidence>
<keyword evidence="2" id="KW-0732">Signal</keyword>
<protein>
    <recommendedName>
        <fullName evidence="3">Gliding motility-associated protein GldM C-terminal domain-containing protein</fullName>
    </recommendedName>
</protein>
<evidence type="ECO:0000259" key="3">
    <source>
        <dbReference type="Pfam" id="PF12080"/>
    </source>
</evidence>
<keyword evidence="5" id="KW-1185">Reference proteome</keyword>
<reference evidence="4 5" key="1">
    <citation type="submission" date="2017-06" db="EMBL/GenBank/DDBJ databases">
        <authorList>
            <person name="Kim H.J."/>
            <person name="Triplett B.A."/>
        </authorList>
    </citation>
    <scope>NUCLEOTIDE SEQUENCE [LARGE SCALE GENOMIC DNA]</scope>
    <source>
        <strain evidence="4 5">DSM 25597</strain>
    </source>
</reference>
<evidence type="ECO:0000256" key="2">
    <source>
        <dbReference type="SAM" id="SignalP"/>
    </source>
</evidence>
<sequence length="120" mass="13063">MNAKKIVLVLLVACFTIASSYAQSPKKKPVDSRLEVSKEALANLVINEDGDAATTSFKIKFPGYPTVSVQGNTLNEEALEHLKSSKKGTQIQVFDIKDATSEEKGAKRNPPLIFKLTTNP</sequence>
<evidence type="ECO:0000313" key="4">
    <source>
        <dbReference type="EMBL" id="SNS36609.1"/>
    </source>
</evidence>
<gene>
    <name evidence="4" type="ORF">SAMN06265376_11289</name>
</gene>
<proteinExistence type="predicted"/>
<evidence type="ECO:0000256" key="1">
    <source>
        <dbReference type="SAM" id="MobiDB-lite"/>
    </source>
</evidence>
<dbReference type="OrthoDB" id="1275056at2"/>
<feature type="region of interest" description="Disordered" evidence="1">
    <location>
        <begin position="100"/>
        <end position="120"/>
    </location>
</feature>